<sequence>MSKKVTDANSILGVARRAHDVPRPQASQSHTTTSPQEHTTVTAQETAPPERRVNVAIRASTHKALKLLAVQQDRTVQDLVDELAQAYLSQQRPS</sequence>
<evidence type="ECO:0000313" key="2">
    <source>
        <dbReference type="EMBL" id="BDP44867.1"/>
    </source>
</evidence>
<keyword evidence="3" id="KW-1185">Reference proteome</keyword>
<evidence type="ECO:0000256" key="1">
    <source>
        <dbReference type="SAM" id="MobiDB-lite"/>
    </source>
</evidence>
<organism evidence="2 3">
    <name type="scientific">Deinococcus aetherius</name>
    <dbReference type="NCBI Taxonomy" id="200252"/>
    <lineage>
        <taxon>Bacteria</taxon>
        <taxon>Thermotogati</taxon>
        <taxon>Deinococcota</taxon>
        <taxon>Deinococci</taxon>
        <taxon>Deinococcales</taxon>
        <taxon>Deinococcaceae</taxon>
        <taxon>Deinococcus</taxon>
    </lineage>
</organism>
<dbReference type="InterPro" id="IPR013321">
    <property type="entry name" value="Arc_rbn_hlx_hlx"/>
</dbReference>
<geneLocation type="plasmid" evidence="2 3">
    <name>pDAETH-4</name>
</geneLocation>
<gene>
    <name evidence="2" type="ORF">DAETH_48360</name>
</gene>
<accession>A0ABM8AM10</accession>
<feature type="compositionally biased region" description="Polar residues" evidence="1">
    <location>
        <begin position="25"/>
        <end position="45"/>
    </location>
</feature>
<proteinExistence type="predicted"/>
<keyword evidence="2" id="KW-0614">Plasmid</keyword>
<dbReference type="Gene3D" id="1.10.1220.10">
    <property type="entry name" value="Met repressor-like"/>
    <property type="match status" value="1"/>
</dbReference>
<dbReference type="SUPFAM" id="SSF47598">
    <property type="entry name" value="Ribbon-helix-helix"/>
    <property type="match status" value="1"/>
</dbReference>
<evidence type="ECO:0000313" key="3">
    <source>
        <dbReference type="Proteomes" id="UP001064971"/>
    </source>
</evidence>
<dbReference type="EMBL" id="AP026564">
    <property type="protein sequence ID" value="BDP44867.1"/>
    <property type="molecule type" value="Genomic_DNA"/>
</dbReference>
<name>A0ABM8AM10_9DEIO</name>
<dbReference type="Proteomes" id="UP001064971">
    <property type="component" value="Plasmid pDAETH-4"/>
</dbReference>
<reference evidence="2" key="1">
    <citation type="submission" date="2022-07" db="EMBL/GenBank/DDBJ databases">
        <title>Complete Genome Sequence of the Radioresistant Bacterium Deinococcus aetherius ST0316, Isolated from the Air Dust collected in Lower Stratosphere above Japan.</title>
        <authorList>
            <person name="Satoh K."/>
            <person name="Hagiwara K."/>
            <person name="Katsumata K."/>
            <person name="Kubo A."/>
            <person name="Yokobori S."/>
            <person name="Yamagishi A."/>
            <person name="Oono Y."/>
            <person name="Narumi I."/>
        </authorList>
    </citation>
    <scope>NUCLEOTIDE SEQUENCE</scope>
    <source>
        <strain evidence="2">ST0316</strain>
        <plasmid evidence="2">pDAETH-4</plasmid>
    </source>
</reference>
<feature type="region of interest" description="Disordered" evidence="1">
    <location>
        <begin position="1"/>
        <end position="48"/>
    </location>
</feature>
<dbReference type="InterPro" id="IPR010985">
    <property type="entry name" value="Ribbon_hlx_hlx"/>
</dbReference>
<dbReference type="RefSeq" id="WP_264778914.1">
    <property type="nucleotide sequence ID" value="NZ_AP026564.1"/>
</dbReference>
<protein>
    <submittedName>
        <fullName evidence="2">Uncharacterized protein</fullName>
    </submittedName>
</protein>